<dbReference type="PANTHER" id="PTHR16166:SF141">
    <property type="entry name" value="INTERMEMBRANE LIPID TRANSFER PROTEIN VPS13D"/>
    <property type="match status" value="1"/>
</dbReference>
<evidence type="ECO:0000313" key="4">
    <source>
        <dbReference type="WBParaSite" id="TCNE_0001154601-mRNA-1"/>
    </source>
</evidence>
<dbReference type="InterPro" id="IPR026847">
    <property type="entry name" value="VPS13"/>
</dbReference>
<dbReference type="GO" id="GO:0007005">
    <property type="term" value="P:mitochondrion organization"/>
    <property type="evidence" value="ECO:0007669"/>
    <property type="project" value="TreeGrafter"/>
</dbReference>
<dbReference type="PROSITE" id="PS50231">
    <property type="entry name" value="RICIN_B_LECTIN"/>
    <property type="match status" value="1"/>
</dbReference>
<dbReference type="SUPFAM" id="SSF50370">
    <property type="entry name" value="Ricin B-like lectins"/>
    <property type="match status" value="1"/>
</dbReference>
<protein>
    <submittedName>
        <fullName evidence="4">Ricin B-type lectin domain-containing protein</fullName>
    </submittedName>
</protein>
<dbReference type="Proteomes" id="UP000050794">
    <property type="component" value="Unassembled WGS sequence"/>
</dbReference>
<evidence type="ECO:0000313" key="2">
    <source>
        <dbReference type="EMBL" id="VDM42867.1"/>
    </source>
</evidence>
<reference evidence="4" key="1">
    <citation type="submission" date="2016-06" db="UniProtKB">
        <authorList>
            <consortium name="WormBaseParasite"/>
        </authorList>
    </citation>
    <scope>IDENTIFICATION</scope>
</reference>
<dbReference type="WBParaSite" id="TCNE_0001154601-mRNA-1">
    <property type="protein sequence ID" value="TCNE_0001154601-mRNA-1"/>
    <property type="gene ID" value="TCNE_0001154601"/>
</dbReference>
<evidence type="ECO:0000259" key="1">
    <source>
        <dbReference type="Pfam" id="PF25036"/>
    </source>
</evidence>
<dbReference type="GO" id="GO:0006623">
    <property type="term" value="P:protein targeting to vacuole"/>
    <property type="evidence" value="ECO:0007669"/>
    <property type="project" value="TreeGrafter"/>
</dbReference>
<dbReference type="EMBL" id="UYWY01020899">
    <property type="protein sequence ID" value="VDM42867.1"/>
    <property type="molecule type" value="Genomic_DNA"/>
</dbReference>
<gene>
    <name evidence="2" type="ORF">TCNE_LOCUS11546</name>
</gene>
<sequence>MVRPEGSAVSLFEMYFPADAQLKREYDTRIVIVVPSAMSVAYVYTHRYMCALIDFWLQFFELQDQVIKKNKLPDELQADGRGARVQIDISVQCPSTIILPLSHLCNQAIICEAAALHISNKFKFADSVPLVQQHSVQNQCANDDDRFNCLLDWVIVQCSQIAFYESVRVPNTAASNPPVEGFERVCDDVFGTFHFMRSKANVLSRFYNLTVNTFRNLDGMFSHRVPDLTVITELSDLGLQFTSDFYRLLRGFLEKNLGDPLVPVPETIPIEILQKPVASCVSFYLIEVGSSNKYATFALRISFRNVQLNCFVPSKEGAGNFNPFATMHLYRSRVSFDVFIDNQSELDLICESTELFDSRFDGLEHQQQSNVFTKILCARAPFDASSGQLMSEAHLMMKKDEPPVLTLVLLNARVLLVLDWLNDAKNFVLLNADFVPPVEETYRTACSADSLRSGIVQRSQYRDSTELCEQTITLKITLRESDLFLLEAPHSADSLALVAHCTAVLNMSDPHGLLTANLEIQQIIFDWCVMSSETESRCQLTNDFSATVVLSDEQDMPVTEQARALLSGLPSLARAKHRLTVDLNDVVARVSYRDAIVIKKVLECSSATLAKSMQNSVVPKNPPIPGRKENTPLNITRTVVRSEQASFWLLDEFQGTAFPLIRFVLTKLSVERHLERITSSFVFAIDYFNGRVFGWEPLLEPWHVQQLLVTSRPNGVVLDLHAEEQSTLDLNITQVFVQQALHLMSRWPHIKQSFDTNFRSASVRSRSDHLPYSLRNETGSDLKFTTAVEEVLDSRAKQRKSIAKWFMVPAGAVFTFEFPTKRLVLMEYSDEPRQLIIRVDGWDETSAVNVDSVGTYFRVARYSSNKATATGMASANARLVIAVSMDKDGRKVVTVRSALIVVNHLPDPILLIVDNYKCEFISGTAILRVESGQAFPVPLKFANAQIAVKPEGVNIVCGRMIDWQGVKSAGAIVNRTICFETTLRGRSYWMCTSVKREHYPECETLPGHTIILMPPLTLLNLLPVDAEFIVSGMTYAVAAGQQLHITSVGLSVFQLISALPFFHLWTILSQKLAGSETQRLDIRMRDTAGRLLDMYGSVGVGRGGAISLSFWVPYWIVNKSGIPLIIKQEAAEDIAAGQFEEHERAKDRHPLMFSFADDNCPKQCIIRVGNNFAKDVAYKPEFSRKFALTVGVHSLKLFLTHEHAATLIYNIGVEVRQGTGRYKDTQVILLTPRYLLNNQTSYGLSLSHVDYIDQPSHHVKMASKCNLIWNENFEDKRMLCVKRDDVKYWSCPFRIDQISSFHVTMRDADETPQFVRVEIILNSAVFCVTFTDARYFPPPIQLENLSNVPVLYHQKTDKSERSYLRTICKAHSTVDYAWDDHYGCKMLTLQVFENRSHSYDPQKPGLGPSLTYDNNVYIKLAHSFNKGPHRGFTDENELVLEVMQKGKVMLNKLNVSDSSRNQLWRFTDDGCLENLGMNNRARPGERYVLDVLDRGGYMLMMLKRNTARDLYQKWHITADKRLRCKRDGMFVEGRRSEVLLATPNFTSPLNREGIPLAQIWELQSQRPGSGVLDVECLHKGPTLVIRITDRTNPELRVGGCGSESNLNYYSSAYSRTRSDQQSDSWNFETNISMRNGIGISLINGQHEELLYARFQGIALHANRRGETYQVTSSVELIQVDNQLLSTEHWQVLYCQQNALSGDPGPSDHMVLRPALKLEMNCTPFEHYDAFDCFRVKLCDMSVQLDELLMWKLIQFVQESEAADSVQPTALMQPPNTELERGDPAKARRCYFGTLDLGMGGVALSVVTVAKSGLPPQLRKLRRQFNIKLVSFENAMISLPPFRQFRYFETFSFLMETLSKFYLGMVFTGLSASREFVSS</sequence>
<dbReference type="GO" id="GO:0045053">
    <property type="term" value="P:protein retention in Golgi apparatus"/>
    <property type="evidence" value="ECO:0007669"/>
    <property type="project" value="TreeGrafter"/>
</dbReference>
<keyword evidence="3" id="KW-1185">Reference proteome</keyword>
<feature type="domain" description="Vacuolar protein sorting-associated protein 13 VPS13 adaptor binding" evidence="1">
    <location>
        <begin position="837"/>
        <end position="1380"/>
    </location>
</feature>
<dbReference type="InterPro" id="IPR035992">
    <property type="entry name" value="Ricin_B-like_lectins"/>
</dbReference>
<dbReference type="PANTHER" id="PTHR16166">
    <property type="entry name" value="VACUOLAR PROTEIN SORTING-ASSOCIATED PROTEIN VPS13"/>
    <property type="match status" value="1"/>
</dbReference>
<dbReference type="InterPro" id="IPR009543">
    <property type="entry name" value="VPS13_VAB"/>
</dbReference>
<proteinExistence type="predicted"/>
<organism evidence="3 4">
    <name type="scientific">Toxocara canis</name>
    <name type="common">Canine roundworm</name>
    <dbReference type="NCBI Taxonomy" id="6265"/>
    <lineage>
        <taxon>Eukaryota</taxon>
        <taxon>Metazoa</taxon>
        <taxon>Ecdysozoa</taxon>
        <taxon>Nematoda</taxon>
        <taxon>Chromadorea</taxon>
        <taxon>Rhabditida</taxon>
        <taxon>Spirurina</taxon>
        <taxon>Ascaridomorpha</taxon>
        <taxon>Ascaridoidea</taxon>
        <taxon>Toxocaridae</taxon>
        <taxon>Toxocara</taxon>
    </lineage>
</organism>
<evidence type="ECO:0000313" key="3">
    <source>
        <dbReference type="Proteomes" id="UP000050794"/>
    </source>
</evidence>
<dbReference type="Pfam" id="PF25036">
    <property type="entry name" value="VPS13_VAB"/>
    <property type="match status" value="1"/>
</dbReference>
<name>A0A183USS6_TOXCA</name>
<reference evidence="2 3" key="2">
    <citation type="submission" date="2018-11" db="EMBL/GenBank/DDBJ databases">
        <authorList>
            <consortium name="Pathogen Informatics"/>
        </authorList>
    </citation>
    <scope>NUCLEOTIDE SEQUENCE [LARGE SCALE GENOMIC DNA]</scope>
</reference>
<accession>A0A183USS6</accession>